<sequence length="258" mass="29092">MGMGDCNPCSIPMEPRSRLSKFDEGMLVDATLYRSVVGSLRYLVNTRPDMAYSVGMVSRYMEVPTQNHMNAVKQILRYIKGTYDMGCVFKYGEEDNVLVGYCDSDLAGDVDDRKSTTRILFFLGGSPITWVSQKQKVVAPSSCEAEYMAATGGACQGIWLMKLLDSLRRKIKEKPLLKIDNKSAIALANNLVHHERSKHIDTKFHFIRECIEKGIIGIEHVRTEGQLADILTKPLGRQRFTELRTKIGIQHIKMGKQV</sequence>
<evidence type="ECO:0000313" key="2">
    <source>
        <dbReference type="Proteomes" id="UP001152523"/>
    </source>
</evidence>
<dbReference type="PANTHER" id="PTHR11439:SF515">
    <property type="entry name" value="GAG-POL POLYPROTEIN"/>
    <property type="match status" value="1"/>
</dbReference>
<dbReference type="CDD" id="cd09272">
    <property type="entry name" value="RNase_HI_RT_Ty1"/>
    <property type="match status" value="1"/>
</dbReference>
<evidence type="ECO:0008006" key="3">
    <source>
        <dbReference type="Google" id="ProtNLM"/>
    </source>
</evidence>
<evidence type="ECO:0000313" key="1">
    <source>
        <dbReference type="EMBL" id="CAH9136547.1"/>
    </source>
</evidence>
<dbReference type="InterPro" id="IPR043502">
    <property type="entry name" value="DNA/RNA_pol_sf"/>
</dbReference>
<keyword evidence="2" id="KW-1185">Reference proteome</keyword>
<dbReference type="AlphaFoldDB" id="A0AAV0FMV3"/>
<dbReference type="EMBL" id="CAMAPF010000996">
    <property type="protein sequence ID" value="CAH9136547.1"/>
    <property type="molecule type" value="Genomic_DNA"/>
</dbReference>
<gene>
    <name evidence="1" type="ORF">CEPIT_LOCUS35355</name>
</gene>
<dbReference type="PANTHER" id="PTHR11439">
    <property type="entry name" value="GAG-POL-RELATED RETROTRANSPOSON"/>
    <property type="match status" value="1"/>
</dbReference>
<comment type="caution">
    <text evidence="1">The sequence shown here is derived from an EMBL/GenBank/DDBJ whole genome shotgun (WGS) entry which is preliminary data.</text>
</comment>
<dbReference type="Proteomes" id="UP001152523">
    <property type="component" value="Unassembled WGS sequence"/>
</dbReference>
<reference evidence="1" key="1">
    <citation type="submission" date="2022-07" db="EMBL/GenBank/DDBJ databases">
        <authorList>
            <person name="Macas J."/>
            <person name="Novak P."/>
            <person name="Neumann P."/>
        </authorList>
    </citation>
    <scope>NUCLEOTIDE SEQUENCE</scope>
</reference>
<accession>A0AAV0FMV3</accession>
<organism evidence="1 2">
    <name type="scientific">Cuscuta epithymum</name>
    <dbReference type="NCBI Taxonomy" id="186058"/>
    <lineage>
        <taxon>Eukaryota</taxon>
        <taxon>Viridiplantae</taxon>
        <taxon>Streptophyta</taxon>
        <taxon>Embryophyta</taxon>
        <taxon>Tracheophyta</taxon>
        <taxon>Spermatophyta</taxon>
        <taxon>Magnoliopsida</taxon>
        <taxon>eudicotyledons</taxon>
        <taxon>Gunneridae</taxon>
        <taxon>Pentapetalae</taxon>
        <taxon>asterids</taxon>
        <taxon>lamiids</taxon>
        <taxon>Solanales</taxon>
        <taxon>Convolvulaceae</taxon>
        <taxon>Cuscuteae</taxon>
        <taxon>Cuscuta</taxon>
        <taxon>Cuscuta subgen. Cuscuta</taxon>
    </lineage>
</organism>
<proteinExistence type="predicted"/>
<name>A0AAV0FMV3_9ASTE</name>
<protein>
    <recommendedName>
        <fullName evidence="3">Reverse transcriptase Ty1/copia-type domain-containing protein</fullName>
    </recommendedName>
</protein>
<dbReference type="SUPFAM" id="SSF56672">
    <property type="entry name" value="DNA/RNA polymerases"/>
    <property type="match status" value="1"/>
</dbReference>